<evidence type="ECO:0000259" key="2">
    <source>
        <dbReference type="Pfam" id="PF04851"/>
    </source>
</evidence>
<dbReference type="Proteomes" id="UP000017818">
    <property type="component" value="Unassembled WGS sequence"/>
</dbReference>
<keyword evidence="1" id="KW-0680">Restriction system</keyword>
<dbReference type="GO" id="GO:0016787">
    <property type="term" value="F:hydrolase activity"/>
    <property type="evidence" value="ECO:0007669"/>
    <property type="project" value="InterPro"/>
</dbReference>
<dbReference type="GO" id="GO:0003677">
    <property type="term" value="F:DNA binding"/>
    <property type="evidence" value="ECO:0007669"/>
    <property type="project" value="InterPro"/>
</dbReference>
<dbReference type="EMBL" id="AFZF02000004">
    <property type="protein sequence ID" value="EHL14797.1"/>
    <property type="molecule type" value="Genomic_DNA"/>
</dbReference>
<reference evidence="3 4" key="1">
    <citation type="submission" date="2012-05" db="EMBL/GenBank/DDBJ databases">
        <title>The Genome Sequence of Eubacteriaceae bacterium CM2.</title>
        <authorList>
            <consortium name="The Broad Institute Genome Sequencing Platform"/>
            <person name="Earl A."/>
            <person name="Ward D."/>
            <person name="Feldgarden M."/>
            <person name="Gevers D."/>
            <person name="Sizova M."/>
            <person name="Hazen A."/>
            <person name="Epstein S."/>
            <person name="Walker B."/>
            <person name="Young S.K."/>
            <person name="Zeng Q."/>
            <person name="Gargeya S."/>
            <person name="Fitzgerald M."/>
            <person name="Haas B."/>
            <person name="Abouelleil A."/>
            <person name="Alvarado L."/>
            <person name="Arachchi H.M."/>
            <person name="Berlin A."/>
            <person name="Chapman S.B."/>
            <person name="Goldberg J."/>
            <person name="Griggs A."/>
            <person name="Gujja S."/>
            <person name="Hansen M."/>
            <person name="Howarth C."/>
            <person name="Imamovic A."/>
            <person name="Larimer J."/>
            <person name="McCowen C."/>
            <person name="Montmayeur A."/>
            <person name="Murphy C."/>
            <person name="Neiman D."/>
            <person name="Pearson M."/>
            <person name="Priest M."/>
            <person name="Roberts A."/>
            <person name="Saif S."/>
            <person name="Shea T."/>
            <person name="Sisk P."/>
            <person name="Sykes S."/>
            <person name="Wortman J."/>
            <person name="Nusbaum C."/>
            <person name="Birren B."/>
        </authorList>
    </citation>
    <scope>NUCLEOTIDE SEQUENCE [LARGE SCALE GENOMIC DNA]</scope>
    <source>
        <strain evidence="3 4">CM2</strain>
    </source>
</reference>
<accession>V9HJG8</accession>
<proteinExistence type="predicted"/>
<dbReference type="HOGENOM" id="CLU_1863296_0_0_9"/>
<dbReference type="RefSeq" id="WP_009526751.1">
    <property type="nucleotide sequence ID" value="NZ_JH815225.1"/>
</dbReference>
<dbReference type="PATRIC" id="fig|796939.3.peg.1820"/>
<dbReference type="PANTHER" id="PTHR30195:SF15">
    <property type="entry name" value="TYPE I RESTRICTION ENZYME HINDI ENDONUCLEASE SUBUNIT"/>
    <property type="match status" value="1"/>
</dbReference>
<dbReference type="AlphaFoldDB" id="V9HJG8"/>
<feature type="domain" description="Helicase/UvrB N-terminal" evidence="2">
    <location>
        <begin position="8"/>
        <end position="106"/>
    </location>
</feature>
<dbReference type="InterPro" id="IPR027417">
    <property type="entry name" value="P-loop_NTPase"/>
</dbReference>
<dbReference type="InterPro" id="IPR051268">
    <property type="entry name" value="Type-I_R_enzyme_R_subunit"/>
</dbReference>
<sequence length="137" mass="15877">MRFLTDYFSKEERKVAKFYFIVDRLDLAKQAKNDFLARGLNVKLIKNKDEFVSDITNPGESNTSGKVTMTVINIQKFSKESVTKPANYNVDVQRGYFLDEAHRSYNPTGSFLANLMQSDRDAVTDSTYGYTAYWRWI</sequence>
<name>V9HJG8_9FIRM</name>
<organism evidence="3 4">
    <name type="scientific">Peptoanaerobacter stomatis</name>
    <dbReference type="NCBI Taxonomy" id="796937"/>
    <lineage>
        <taxon>Bacteria</taxon>
        <taxon>Bacillati</taxon>
        <taxon>Bacillota</taxon>
        <taxon>Clostridia</taxon>
        <taxon>Peptostreptococcales</taxon>
        <taxon>Filifactoraceae</taxon>
        <taxon>Peptoanaerobacter</taxon>
    </lineage>
</organism>
<dbReference type="Gene3D" id="3.40.50.300">
    <property type="entry name" value="P-loop containing nucleotide triphosphate hydrolases"/>
    <property type="match status" value="1"/>
</dbReference>
<protein>
    <recommendedName>
        <fullName evidence="2">Helicase/UvrB N-terminal domain-containing protein</fullName>
    </recommendedName>
</protein>
<evidence type="ECO:0000313" key="3">
    <source>
        <dbReference type="EMBL" id="EHL14797.1"/>
    </source>
</evidence>
<dbReference type="Pfam" id="PF04851">
    <property type="entry name" value="ResIII"/>
    <property type="match status" value="1"/>
</dbReference>
<dbReference type="PANTHER" id="PTHR30195">
    <property type="entry name" value="TYPE I SITE-SPECIFIC DEOXYRIBONUCLEASE PROTEIN SUBUNIT M AND R"/>
    <property type="match status" value="1"/>
</dbReference>
<evidence type="ECO:0000256" key="1">
    <source>
        <dbReference type="ARBA" id="ARBA00022747"/>
    </source>
</evidence>
<comment type="caution">
    <text evidence="3">The sequence shown here is derived from an EMBL/GenBank/DDBJ whole genome shotgun (WGS) entry which is preliminary data.</text>
</comment>
<dbReference type="REBASE" id="124957">
    <property type="entry name" value="PstCM2ORF839P"/>
</dbReference>
<dbReference type="GO" id="GO:0009307">
    <property type="term" value="P:DNA restriction-modification system"/>
    <property type="evidence" value="ECO:0007669"/>
    <property type="project" value="UniProtKB-KW"/>
</dbReference>
<dbReference type="InterPro" id="IPR006935">
    <property type="entry name" value="Helicase/UvrB_N"/>
</dbReference>
<gene>
    <name evidence="3" type="ORF">HMPREF9630_00840</name>
</gene>
<dbReference type="GO" id="GO:0005524">
    <property type="term" value="F:ATP binding"/>
    <property type="evidence" value="ECO:0007669"/>
    <property type="project" value="InterPro"/>
</dbReference>
<evidence type="ECO:0000313" key="4">
    <source>
        <dbReference type="Proteomes" id="UP000017818"/>
    </source>
</evidence>